<dbReference type="SUPFAM" id="SSF100950">
    <property type="entry name" value="NagB/RpiA/CoA transferase-like"/>
    <property type="match status" value="1"/>
</dbReference>
<evidence type="ECO:0000256" key="1">
    <source>
        <dbReference type="ARBA" id="ARBA00007047"/>
    </source>
</evidence>
<accession>A0A1I0CYG3</accession>
<dbReference type="Gene3D" id="3.40.1080.10">
    <property type="entry name" value="Glutaconate Coenzyme A-transferase"/>
    <property type="match status" value="1"/>
</dbReference>
<dbReference type="EMBL" id="FOHU01000006">
    <property type="protein sequence ID" value="SET24818.1"/>
    <property type="molecule type" value="Genomic_DNA"/>
</dbReference>
<dbReference type="Gene3D" id="3.30.30.40">
    <property type="match status" value="1"/>
</dbReference>
<gene>
    <name evidence="2" type="ORF">SAMN05660297_01823</name>
</gene>
<reference evidence="2 3" key="1">
    <citation type="submission" date="2016-10" db="EMBL/GenBank/DDBJ databases">
        <authorList>
            <person name="de Groot N.N."/>
        </authorList>
    </citation>
    <scope>NUCLEOTIDE SEQUENCE [LARGE SCALE GENOMIC DNA]</scope>
    <source>
        <strain evidence="2 3">DSM 18979</strain>
    </source>
</reference>
<dbReference type="PANTHER" id="PTHR43293">
    <property type="entry name" value="ACETATE COA-TRANSFERASE YDIF"/>
    <property type="match status" value="1"/>
</dbReference>
<evidence type="ECO:0000313" key="2">
    <source>
        <dbReference type="EMBL" id="SET24818.1"/>
    </source>
</evidence>
<dbReference type="AlphaFoldDB" id="A0A1I0CYG3"/>
<organism evidence="2 3">
    <name type="scientific">Natronincola peptidivorans</name>
    <dbReference type="NCBI Taxonomy" id="426128"/>
    <lineage>
        <taxon>Bacteria</taxon>
        <taxon>Bacillati</taxon>
        <taxon>Bacillota</taxon>
        <taxon>Clostridia</taxon>
        <taxon>Peptostreptococcales</taxon>
        <taxon>Natronincolaceae</taxon>
        <taxon>Natronincola</taxon>
    </lineage>
</organism>
<protein>
    <submittedName>
        <fullName evidence="2">Glutaconate CoA-transferase subunit A</fullName>
    </submittedName>
</protein>
<dbReference type="InterPro" id="IPR037171">
    <property type="entry name" value="NagB/RpiA_transferase-like"/>
</dbReference>
<dbReference type="Pfam" id="PF01144">
    <property type="entry name" value="CoA_trans"/>
    <property type="match status" value="1"/>
</dbReference>
<name>A0A1I0CYG3_9FIRM</name>
<dbReference type="PANTHER" id="PTHR43293:SF3">
    <property type="entry name" value="CHOLESTEROL RING-CLEAVING HYDROLASE IPDB SUBUNIT"/>
    <property type="match status" value="1"/>
</dbReference>
<dbReference type="RefSeq" id="WP_090442599.1">
    <property type="nucleotide sequence ID" value="NZ_FOHU01000006.1"/>
</dbReference>
<dbReference type="STRING" id="426128.SAMN05660297_01823"/>
<proteinExistence type="inferred from homology"/>
<keyword evidence="2" id="KW-0808">Transferase</keyword>
<dbReference type="OrthoDB" id="9777193at2"/>
<comment type="similarity">
    <text evidence="1">Belongs to the 3-oxoacid CoA-transferase subunit B family.</text>
</comment>
<dbReference type="InterPro" id="IPR004165">
    <property type="entry name" value="CoA_trans_fam_I"/>
</dbReference>
<keyword evidence="3" id="KW-1185">Reference proteome</keyword>
<sequence>MFLQKGKLVSIEDAVQLIKDQDTIALGGNVLHRSPHAFVREMARQGRKNIKAVKTAGAHDIDLLCAFDVIQEVSAGFISYETEYGLAQHFRKAVEGGRVEAKEHACYTVIAGLRASVYGVPFMPVRGMVGSDLISARGFKTVEDPYTGETVVAVERIRPDWAILHVQQADIEGNAKIIGPKYEDVLMSRAAKNVIITAERIVNSETLEKLPELTDVPGFLVKAVVHVPGGGKPGTCAGMYDLDKASLDKFKQLKTEEELRDYLDSFKSKDRKRF</sequence>
<evidence type="ECO:0000313" key="3">
    <source>
        <dbReference type="Proteomes" id="UP000199568"/>
    </source>
</evidence>
<dbReference type="GO" id="GO:0008410">
    <property type="term" value="F:CoA-transferase activity"/>
    <property type="evidence" value="ECO:0007669"/>
    <property type="project" value="InterPro"/>
</dbReference>
<dbReference type="SMART" id="SM00882">
    <property type="entry name" value="CoA_trans"/>
    <property type="match status" value="1"/>
</dbReference>
<dbReference type="Proteomes" id="UP000199568">
    <property type="component" value="Unassembled WGS sequence"/>
</dbReference>